<proteinExistence type="predicted"/>
<sequence length="112" mass="12783">MNFLIMAPVESNHAAKIIEAFLTPEKIHLWWWFLYPIYPTYPTNGITVMRFIDITRCLFDQLPCNLSLSLMLFGSQVCESFSEADNKLNKPGECGHSTISAVTLMFIMGQMT</sequence>
<protein>
    <submittedName>
        <fullName evidence="1">Uncharacterized protein</fullName>
    </submittedName>
</protein>
<dbReference type="EMBL" id="CAWYQH010000108">
    <property type="protein sequence ID" value="CAK8688645.1"/>
    <property type="molecule type" value="Genomic_DNA"/>
</dbReference>
<evidence type="ECO:0000313" key="2">
    <source>
        <dbReference type="Proteomes" id="UP001642483"/>
    </source>
</evidence>
<reference evidence="1 2" key="1">
    <citation type="submission" date="2024-02" db="EMBL/GenBank/DDBJ databases">
        <authorList>
            <person name="Daric V."/>
            <person name="Darras S."/>
        </authorList>
    </citation>
    <scope>NUCLEOTIDE SEQUENCE [LARGE SCALE GENOMIC DNA]</scope>
</reference>
<dbReference type="Proteomes" id="UP001642483">
    <property type="component" value="Unassembled WGS sequence"/>
</dbReference>
<accession>A0ABP0GAL4</accession>
<name>A0ABP0GAL4_CLALP</name>
<comment type="caution">
    <text evidence="1">The sequence shown here is derived from an EMBL/GenBank/DDBJ whole genome shotgun (WGS) entry which is preliminary data.</text>
</comment>
<evidence type="ECO:0000313" key="1">
    <source>
        <dbReference type="EMBL" id="CAK8688645.1"/>
    </source>
</evidence>
<gene>
    <name evidence="1" type="ORF">CVLEPA_LOCUS20639</name>
</gene>
<keyword evidence="2" id="KW-1185">Reference proteome</keyword>
<organism evidence="1 2">
    <name type="scientific">Clavelina lepadiformis</name>
    <name type="common">Light-bulb sea squirt</name>
    <name type="synonym">Ascidia lepadiformis</name>
    <dbReference type="NCBI Taxonomy" id="159417"/>
    <lineage>
        <taxon>Eukaryota</taxon>
        <taxon>Metazoa</taxon>
        <taxon>Chordata</taxon>
        <taxon>Tunicata</taxon>
        <taxon>Ascidiacea</taxon>
        <taxon>Aplousobranchia</taxon>
        <taxon>Clavelinidae</taxon>
        <taxon>Clavelina</taxon>
    </lineage>
</organism>